<proteinExistence type="predicted"/>
<dbReference type="EMBL" id="CP036546">
    <property type="protein sequence ID" value="QCQ45831.1"/>
    <property type="molecule type" value="Genomic_DNA"/>
</dbReference>
<reference evidence="2" key="2">
    <citation type="submission" date="2018-08" db="EMBL/GenBank/DDBJ databases">
        <title>A genome reference for cultivated species of the human gut microbiota.</title>
        <authorList>
            <person name="Zou Y."/>
            <person name="Xue W."/>
            <person name="Luo G."/>
        </authorList>
    </citation>
    <scope>NUCLEOTIDE SEQUENCE [LARGE SCALE GENOMIC DNA]</scope>
    <source>
        <strain evidence="2">AM18-6</strain>
    </source>
</reference>
<dbReference type="OrthoDB" id="8764943at2"/>
<dbReference type="Proteomes" id="UP000036847">
    <property type="component" value="Chromosome"/>
</dbReference>
<organism evidence="2">
    <name type="scientific">Bacteroides fragilis</name>
    <dbReference type="NCBI Taxonomy" id="817"/>
    <lineage>
        <taxon>Bacteria</taxon>
        <taxon>Pseudomonadati</taxon>
        <taxon>Bacteroidota</taxon>
        <taxon>Bacteroidia</taxon>
        <taxon>Bacteroidales</taxon>
        <taxon>Bacteroidaceae</taxon>
        <taxon>Bacteroides</taxon>
    </lineage>
</organism>
<gene>
    <name evidence="2" type="ORF">DW228_16550</name>
    <name evidence="1" type="ORF">EC80_013675</name>
</gene>
<reference evidence="1 3" key="3">
    <citation type="submission" date="2019-03" db="EMBL/GenBank/DDBJ databases">
        <title>Complete genome assembly of MDR B. fragilis.</title>
        <authorList>
            <person name="Sydenham T.V."/>
            <person name="Hasman H."/>
            <person name="Justesen U.S."/>
        </authorList>
    </citation>
    <scope>NUCLEOTIDE SEQUENCE [LARGE SCALE GENOMIC DNA]</scope>
    <source>
        <strain evidence="1 3">DCMSKEJBY0001B</strain>
    </source>
</reference>
<dbReference type="EMBL" id="QRJE01000027">
    <property type="protein sequence ID" value="RHH08804.1"/>
    <property type="molecule type" value="Genomic_DNA"/>
</dbReference>
<accession>A0A396BYM4</accession>
<dbReference type="Proteomes" id="UP000266644">
    <property type="component" value="Unassembled WGS sequence"/>
</dbReference>
<evidence type="ECO:0000313" key="2">
    <source>
        <dbReference type="EMBL" id="RHH08804.1"/>
    </source>
</evidence>
<dbReference type="RefSeq" id="WP_032536367.1">
    <property type="nucleotide sequence ID" value="NZ_CAXSXC010000031.1"/>
</dbReference>
<evidence type="ECO:0000313" key="1">
    <source>
        <dbReference type="EMBL" id="QCQ45831.1"/>
    </source>
</evidence>
<dbReference type="AlphaFoldDB" id="A0A396BYM4"/>
<protein>
    <submittedName>
        <fullName evidence="2">Uncharacterized protein</fullName>
    </submittedName>
</protein>
<evidence type="ECO:0000313" key="3">
    <source>
        <dbReference type="Proteomes" id="UP000036847"/>
    </source>
</evidence>
<reference evidence="1" key="1">
    <citation type="book" date="2014" name="THE 24TH EUROPEAN CONGRESS OF CLINICAL MICROBIOLOGY AND INFECTIOUS DISEASES" publisher="ECCMID 2014" city="Barcelona, Spain">
        <title>Identification of resistance genes in three multidrug-resistant Bacteroides fragilis isolates by whole genome sequencing.</title>
        <editorList>
            <person name="Unknown"/>
            <person name="A."/>
        </editorList>
        <authorList>
            <person name="Sydenham T.V."/>
            <person name="Hasman H."/>
            <person name="Wang M."/>
            <person name="Soki J."/>
            <person name="Nagy E."/>
            <person name="Justesen U.S."/>
        </authorList>
    </citation>
    <scope>NUCLEOTIDE SEQUENCE</scope>
    <source>
        <strain evidence="1">DCMSKEJBY0001B</strain>
    </source>
</reference>
<name>A0A396BYM4_BACFG</name>
<sequence>MGYKFEVIYKNGSLTFSNGRERLINKCKELYWNEAPEDWASFDGDFSVQYRESIGIHDRAVIEFHSKEWMEIITRALINDPNVYSVKEI</sequence>